<dbReference type="GO" id="GO:0004577">
    <property type="term" value="F:N-acetylglucosaminyldiphosphodolichol N-acetylglucosaminyltransferase activity"/>
    <property type="evidence" value="ECO:0007669"/>
    <property type="project" value="UniProtKB-EC"/>
</dbReference>
<comment type="subcellular location">
    <subcellularLocation>
        <location evidence="9">Endoplasmic reticulum</location>
    </subcellularLocation>
</comment>
<dbReference type="SUPFAM" id="SSF53756">
    <property type="entry name" value="UDP-Glycosyltransferase/glycogen phosphorylase"/>
    <property type="match status" value="1"/>
</dbReference>
<keyword evidence="9" id="KW-0256">Endoplasmic reticulum</keyword>
<comment type="catalytic activity">
    <reaction evidence="8">
        <text>an N-acetyl-alpha-D-glucosaminyl-diphospho-di-trans,poly-cis-dolichol + UDP-N-acetyl-alpha-D-glucosamine = an N,N'-diacetylchitobiosyl-diphospho-di-trans,poly-cis-dolichol + UDP + H(+)</text>
        <dbReference type="Rhea" id="RHEA:23380"/>
        <dbReference type="Rhea" id="RHEA-COMP:19507"/>
        <dbReference type="Rhea" id="RHEA-COMP:19510"/>
        <dbReference type="ChEBI" id="CHEBI:15378"/>
        <dbReference type="ChEBI" id="CHEBI:57269"/>
        <dbReference type="ChEBI" id="CHEBI:57705"/>
        <dbReference type="ChEBI" id="CHEBI:58223"/>
        <dbReference type="ChEBI" id="CHEBI:58427"/>
        <dbReference type="EC" id="2.4.1.141"/>
    </reaction>
</comment>
<evidence type="ECO:0000256" key="4">
    <source>
        <dbReference type="ARBA" id="ARBA00022603"/>
    </source>
</evidence>
<dbReference type="Gene3D" id="3.40.50.150">
    <property type="entry name" value="Vaccinia Virus protein VP39"/>
    <property type="match status" value="1"/>
</dbReference>
<dbReference type="PANTHER" id="PTHR13069:SF21">
    <property type="entry name" value="ALKYLATED DNA REPAIR PROTEIN ALKB HOMOLOG 8"/>
    <property type="match status" value="1"/>
</dbReference>
<evidence type="ECO:0000256" key="2">
    <source>
        <dbReference type="ARBA" id="ARBA00012614"/>
    </source>
</evidence>
<feature type="compositionally biased region" description="Basic and acidic residues" evidence="10">
    <location>
        <begin position="381"/>
        <end position="391"/>
    </location>
</feature>
<dbReference type="Proteomes" id="UP000287166">
    <property type="component" value="Unassembled WGS sequence"/>
</dbReference>
<dbReference type="GO" id="GO:0005783">
    <property type="term" value="C:endoplasmic reticulum"/>
    <property type="evidence" value="ECO:0007669"/>
    <property type="project" value="UniProtKB-SubCell"/>
</dbReference>
<feature type="region of interest" description="Disordered" evidence="10">
    <location>
        <begin position="353"/>
        <end position="391"/>
    </location>
</feature>
<evidence type="ECO:0000256" key="9">
    <source>
        <dbReference type="RuleBase" id="RU362128"/>
    </source>
</evidence>
<dbReference type="EMBL" id="BFAD01000004">
    <property type="protein sequence ID" value="GBE81915.1"/>
    <property type="molecule type" value="Genomic_DNA"/>
</dbReference>
<dbReference type="InterPro" id="IPR029063">
    <property type="entry name" value="SAM-dependent_MTases_sf"/>
</dbReference>
<feature type="domain" description="Glycosyl transferase family 28 C-terminal" evidence="11">
    <location>
        <begin position="3"/>
        <end position="149"/>
    </location>
</feature>
<comment type="function">
    <text evidence="6 9">Involved in protein N-glycosylation. Essential for the second step of the dolichol-linked oligosaccharide pathway.</text>
</comment>
<comment type="caution">
    <text evidence="13">The sequence shown here is derived from an EMBL/GenBank/DDBJ whole genome shotgun (WGS) entry which is preliminary data.</text>
</comment>
<dbReference type="GO" id="GO:0008757">
    <property type="term" value="F:S-adenosylmethionine-dependent methyltransferase activity"/>
    <property type="evidence" value="ECO:0007669"/>
    <property type="project" value="InterPro"/>
</dbReference>
<evidence type="ECO:0000256" key="5">
    <source>
        <dbReference type="ARBA" id="ARBA00022679"/>
    </source>
</evidence>
<dbReference type="FunCoup" id="A0A401GII9">
    <property type="interactions" value="401"/>
</dbReference>
<dbReference type="InterPro" id="IPR041698">
    <property type="entry name" value="Methyltransf_25"/>
</dbReference>
<evidence type="ECO:0000259" key="11">
    <source>
        <dbReference type="Pfam" id="PF04101"/>
    </source>
</evidence>
<evidence type="ECO:0000256" key="10">
    <source>
        <dbReference type="SAM" id="MobiDB-lite"/>
    </source>
</evidence>
<feature type="domain" description="Methyltransferase" evidence="12">
    <location>
        <begin position="212"/>
        <end position="292"/>
    </location>
</feature>
<dbReference type="PANTHER" id="PTHR13069">
    <property type="entry name" value="ALKYLATED DNA REPAIR PROTEIN ALKB HOMOLOG 8"/>
    <property type="match status" value="1"/>
</dbReference>
<evidence type="ECO:0000256" key="1">
    <source>
        <dbReference type="ARBA" id="ARBA00011198"/>
    </source>
</evidence>
<dbReference type="GO" id="GO:0106335">
    <property type="term" value="F:tRNA (5-carboxymethyluridine(34)-5-O)-methyltransferase activity"/>
    <property type="evidence" value="ECO:0007669"/>
    <property type="project" value="TreeGrafter"/>
</dbReference>
<gene>
    <name evidence="9" type="primary">ALG13</name>
    <name evidence="13" type="ORF">SCP_0402890</name>
</gene>
<evidence type="ECO:0000256" key="7">
    <source>
        <dbReference type="ARBA" id="ARBA00032061"/>
    </source>
</evidence>
<keyword evidence="5 9" id="KW-0808">Transferase</keyword>
<sequence>MQVFVTVGSTRFDALVQNILSDDVLDALRTRGYSSLVVQCGHSDFDASRFTLSGEQWGSSAHIDTLVWRFRPSLQEEYEKADLIISHAGSGTILDVLRMGKPLIAIPNPTLMDNHQEELAGALAALGHLKASTVAELPDTIEKLDCSRLVPFPPFNGSRFPVQVSDDPQRYEDEHVHTVYDEIASHFSSTRYKPWPIIAQFLSSIPAGWVGLDSGTGNGKYLPLPLDRPGSVCTVGLDRSRNLLEIAQTAGGARRDVVLGDVLGKPWREGAFDYAISIATIHHLSTHARRKLAVQRLLQCIDSSHGRALIYVWAIEQDALSKRTMPPDMRPPSAAVQGDEEVKGRDVFVPWVLSTQSPPKTKPETKGKALSSDTVSPGPREASRSTEPTRQESKLFNRYYHMFAGGELSKLVREAANDLEITVGHSEADDVTENSSRRGVEIVQDGWERSNYYVELRCWDSRNQGK</sequence>
<evidence type="ECO:0000259" key="12">
    <source>
        <dbReference type="Pfam" id="PF13649"/>
    </source>
</evidence>
<dbReference type="Pfam" id="PF04101">
    <property type="entry name" value="Glyco_tran_28_C"/>
    <property type="match status" value="1"/>
</dbReference>
<dbReference type="InterPro" id="IPR007235">
    <property type="entry name" value="Glyco_trans_28_C"/>
</dbReference>
<dbReference type="Pfam" id="PF13649">
    <property type="entry name" value="Methyltransf_25"/>
    <property type="match status" value="1"/>
</dbReference>
<dbReference type="EC" id="2.4.1.141" evidence="2 9"/>
<dbReference type="STRING" id="139825.A0A401GII9"/>
<keyword evidence="4 13" id="KW-0489">Methyltransferase</keyword>
<evidence type="ECO:0000313" key="14">
    <source>
        <dbReference type="Proteomes" id="UP000287166"/>
    </source>
</evidence>
<comment type="similarity">
    <text evidence="9">Belongs to the glycosyltransferase 28 family.</text>
</comment>
<dbReference type="InterPro" id="IPR051422">
    <property type="entry name" value="AlkB_tRNA_MeTrf/Diox"/>
</dbReference>
<comment type="subunit">
    <text evidence="1 9">Heterodimer with ALG14 to form a functional enzyme.</text>
</comment>
<dbReference type="SUPFAM" id="SSF53335">
    <property type="entry name" value="S-adenosyl-L-methionine-dependent methyltransferases"/>
    <property type="match status" value="1"/>
</dbReference>
<keyword evidence="9" id="KW-0328">Glycosyltransferase</keyword>
<evidence type="ECO:0000256" key="3">
    <source>
        <dbReference type="ARBA" id="ARBA00017468"/>
    </source>
</evidence>
<dbReference type="InParanoid" id="A0A401GII9"/>
<proteinExistence type="inferred from homology"/>
<reference evidence="13 14" key="1">
    <citation type="journal article" date="2018" name="Sci. Rep.">
        <title>Genome sequence of the cauliflower mushroom Sparassis crispa (Hanabiratake) and its association with beneficial usage.</title>
        <authorList>
            <person name="Kiyama R."/>
            <person name="Furutani Y."/>
            <person name="Kawaguchi K."/>
            <person name="Nakanishi T."/>
        </authorList>
    </citation>
    <scope>NUCLEOTIDE SEQUENCE [LARGE SCALE GENOMIC DNA]</scope>
</reference>
<dbReference type="GO" id="GO:0000049">
    <property type="term" value="F:tRNA binding"/>
    <property type="evidence" value="ECO:0007669"/>
    <property type="project" value="TreeGrafter"/>
</dbReference>
<dbReference type="GO" id="GO:0005634">
    <property type="term" value="C:nucleus"/>
    <property type="evidence" value="ECO:0007669"/>
    <property type="project" value="TreeGrafter"/>
</dbReference>
<dbReference type="GO" id="GO:0002098">
    <property type="term" value="P:tRNA wobble uridine modification"/>
    <property type="evidence" value="ECO:0007669"/>
    <property type="project" value="TreeGrafter"/>
</dbReference>
<dbReference type="CDD" id="cd02440">
    <property type="entry name" value="AdoMet_MTases"/>
    <property type="match status" value="1"/>
</dbReference>
<dbReference type="GO" id="GO:0030488">
    <property type="term" value="P:tRNA methylation"/>
    <property type="evidence" value="ECO:0007669"/>
    <property type="project" value="TreeGrafter"/>
</dbReference>
<evidence type="ECO:0000313" key="13">
    <source>
        <dbReference type="EMBL" id="GBE81915.1"/>
    </source>
</evidence>
<name>A0A401GII9_9APHY</name>
<keyword evidence="14" id="KW-1185">Reference proteome</keyword>
<protein>
    <recommendedName>
        <fullName evidence="3 9">UDP-N-acetylglucosamine transferase subunit ALG13</fullName>
        <ecNumber evidence="2 9">2.4.1.141</ecNumber>
    </recommendedName>
    <alternativeName>
        <fullName evidence="7 9">Asparagine-linked glycosylation protein 13</fullName>
    </alternativeName>
</protein>
<organism evidence="13 14">
    <name type="scientific">Sparassis crispa</name>
    <dbReference type="NCBI Taxonomy" id="139825"/>
    <lineage>
        <taxon>Eukaryota</taxon>
        <taxon>Fungi</taxon>
        <taxon>Dikarya</taxon>
        <taxon>Basidiomycota</taxon>
        <taxon>Agaricomycotina</taxon>
        <taxon>Agaricomycetes</taxon>
        <taxon>Polyporales</taxon>
        <taxon>Sparassidaceae</taxon>
        <taxon>Sparassis</taxon>
    </lineage>
</organism>
<dbReference type="AlphaFoldDB" id="A0A401GII9"/>
<accession>A0A401GII9</accession>
<evidence type="ECO:0000256" key="6">
    <source>
        <dbReference type="ARBA" id="ARBA00024804"/>
    </source>
</evidence>
<dbReference type="Gene3D" id="3.40.50.2000">
    <property type="entry name" value="Glycogen Phosphorylase B"/>
    <property type="match status" value="1"/>
</dbReference>
<evidence type="ECO:0000256" key="8">
    <source>
        <dbReference type="ARBA" id="ARBA00048184"/>
    </source>
</evidence>
<dbReference type="OrthoDB" id="271595at2759"/>